<gene>
    <name evidence="2" type="ORF">H8717_14515</name>
</gene>
<evidence type="ECO:0000313" key="2">
    <source>
        <dbReference type="EMBL" id="MBC8577610.1"/>
    </source>
</evidence>
<dbReference type="SUPFAM" id="SSF51658">
    <property type="entry name" value="Xylose isomerase-like"/>
    <property type="match status" value="1"/>
</dbReference>
<dbReference type="RefSeq" id="WP_262400999.1">
    <property type="nucleotide sequence ID" value="NZ_JACRTB010000039.1"/>
</dbReference>
<sequence length="295" mass="32459">MNRISRFGPAGNSESFTTMGYKKTEQIPEYLAQFGLNAFEYQCGRGVRISSDAAGRLGALAAERDIALSLHAPYYISLSSLEEEKRRNSVDYILQSARAVKAMGGERIVVHTGSCAKLSRGQALALAMESMRWALDALDAEGLGGVRICPEVMGKVNQLGTVDEVLTLCSLDERMLPCIDFGHLNARTFGGLRSFADYAAVFEAIENRLGLSRLREYHAHFSKIQYTENGGEKCHLTFADTRYGPDFEPVAELTAQKGCHPVIICESAGTQAEDARTMRQIYEGFLQPKGKDEPI</sequence>
<dbReference type="Pfam" id="PF01261">
    <property type="entry name" value="AP_endonuc_2"/>
    <property type="match status" value="1"/>
</dbReference>
<evidence type="ECO:0000259" key="1">
    <source>
        <dbReference type="Pfam" id="PF01261"/>
    </source>
</evidence>
<keyword evidence="3" id="KW-1185">Reference proteome</keyword>
<proteinExistence type="predicted"/>
<feature type="domain" description="Xylose isomerase-like TIM barrel" evidence="1">
    <location>
        <begin position="29"/>
        <end position="271"/>
    </location>
</feature>
<dbReference type="InterPro" id="IPR001719">
    <property type="entry name" value="AP_endonuc_2"/>
</dbReference>
<accession>A0ABR7NMG7</accession>
<dbReference type="PANTHER" id="PTHR21445:SF0">
    <property type="entry name" value="APURINIC-APYRIMIDINIC ENDONUCLEASE"/>
    <property type="match status" value="1"/>
</dbReference>
<organism evidence="2 3">
    <name type="scientific">Yanshouia hominis</name>
    <dbReference type="NCBI Taxonomy" id="2763673"/>
    <lineage>
        <taxon>Bacteria</taxon>
        <taxon>Bacillati</taxon>
        <taxon>Bacillota</taxon>
        <taxon>Clostridia</taxon>
        <taxon>Eubacteriales</taxon>
        <taxon>Oscillospiraceae</taxon>
        <taxon>Yanshouia</taxon>
    </lineage>
</organism>
<dbReference type="Proteomes" id="UP000658131">
    <property type="component" value="Unassembled WGS sequence"/>
</dbReference>
<dbReference type="Gene3D" id="3.20.20.150">
    <property type="entry name" value="Divalent-metal-dependent TIM barrel enzymes"/>
    <property type="match status" value="1"/>
</dbReference>
<name>A0ABR7NMG7_9FIRM</name>
<dbReference type="PANTHER" id="PTHR21445">
    <property type="entry name" value="ENDONUCLEASE IV ENDODEOXYRIBONUCLEASE IV"/>
    <property type="match status" value="1"/>
</dbReference>
<dbReference type="InterPro" id="IPR036237">
    <property type="entry name" value="Xyl_isomerase-like_sf"/>
</dbReference>
<dbReference type="InterPro" id="IPR013022">
    <property type="entry name" value="Xyl_isomerase-like_TIM-brl"/>
</dbReference>
<protein>
    <submittedName>
        <fullName evidence="2">TIM barrel protein</fullName>
    </submittedName>
</protein>
<reference evidence="2 3" key="1">
    <citation type="submission" date="2020-08" db="EMBL/GenBank/DDBJ databases">
        <title>Genome public.</title>
        <authorList>
            <person name="Liu C."/>
            <person name="Sun Q."/>
        </authorList>
    </citation>
    <scope>NUCLEOTIDE SEQUENCE [LARGE SCALE GENOMIC DNA]</scope>
    <source>
        <strain evidence="2 3">BX1</strain>
    </source>
</reference>
<dbReference type="EMBL" id="JACRTB010000039">
    <property type="protein sequence ID" value="MBC8577610.1"/>
    <property type="molecule type" value="Genomic_DNA"/>
</dbReference>
<dbReference type="SMART" id="SM00518">
    <property type="entry name" value="AP2Ec"/>
    <property type="match status" value="1"/>
</dbReference>
<evidence type="ECO:0000313" key="3">
    <source>
        <dbReference type="Proteomes" id="UP000658131"/>
    </source>
</evidence>
<comment type="caution">
    <text evidence="2">The sequence shown here is derived from an EMBL/GenBank/DDBJ whole genome shotgun (WGS) entry which is preliminary data.</text>
</comment>